<accession>A0A0L8FIT9</accession>
<dbReference type="EMBL" id="KQ431142">
    <property type="protein sequence ID" value="KOF63331.1"/>
    <property type="molecule type" value="Genomic_DNA"/>
</dbReference>
<protein>
    <submittedName>
        <fullName evidence="1">Uncharacterized protein</fullName>
    </submittedName>
</protein>
<organism evidence="1">
    <name type="scientific">Octopus bimaculoides</name>
    <name type="common">California two-spotted octopus</name>
    <dbReference type="NCBI Taxonomy" id="37653"/>
    <lineage>
        <taxon>Eukaryota</taxon>
        <taxon>Metazoa</taxon>
        <taxon>Spiralia</taxon>
        <taxon>Lophotrochozoa</taxon>
        <taxon>Mollusca</taxon>
        <taxon>Cephalopoda</taxon>
        <taxon>Coleoidea</taxon>
        <taxon>Octopodiformes</taxon>
        <taxon>Octopoda</taxon>
        <taxon>Incirrata</taxon>
        <taxon>Octopodidae</taxon>
        <taxon>Octopus</taxon>
    </lineage>
</organism>
<evidence type="ECO:0000313" key="1">
    <source>
        <dbReference type="EMBL" id="KOF63331.1"/>
    </source>
</evidence>
<proteinExistence type="predicted"/>
<reference evidence="1" key="1">
    <citation type="submission" date="2015-07" db="EMBL/GenBank/DDBJ databases">
        <title>MeaNS - Measles Nucleotide Surveillance Program.</title>
        <authorList>
            <person name="Tran T."/>
            <person name="Druce J."/>
        </authorList>
    </citation>
    <scope>NUCLEOTIDE SEQUENCE</scope>
    <source>
        <strain evidence="1">UCB-OBI-ISO-001</strain>
        <tissue evidence="1">Gonad</tissue>
    </source>
</reference>
<dbReference type="AlphaFoldDB" id="A0A0L8FIT9"/>
<name>A0A0L8FIT9_OCTBM</name>
<sequence>MSILVEIGYRKMFERLIFVYTILLSESTKWKESGVIKTGSSSNEECKNFTHKKYTIIRLFKKEKKKNFQQFLF</sequence>
<gene>
    <name evidence="1" type="ORF">OCBIM_22019456mg</name>
</gene>